<evidence type="ECO:0008006" key="5">
    <source>
        <dbReference type="Google" id="ProtNLM"/>
    </source>
</evidence>
<dbReference type="AlphaFoldDB" id="A0A9P5NPR3"/>
<name>A0A9P5NPR3_GYMJU</name>
<dbReference type="Pfam" id="PF13343">
    <property type="entry name" value="SBP_bac_6"/>
    <property type="match status" value="1"/>
</dbReference>
<feature type="signal peptide" evidence="2">
    <location>
        <begin position="1"/>
        <end position="15"/>
    </location>
</feature>
<keyword evidence="4" id="KW-1185">Reference proteome</keyword>
<dbReference type="SUPFAM" id="SSF53850">
    <property type="entry name" value="Periplasmic binding protein-like II"/>
    <property type="match status" value="1"/>
</dbReference>
<evidence type="ECO:0000313" key="3">
    <source>
        <dbReference type="EMBL" id="KAF8901010.1"/>
    </source>
</evidence>
<dbReference type="PANTHER" id="PTHR30006">
    <property type="entry name" value="THIAMINE-BINDING PERIPLASMIC PROTEIN-RELATED"/>
    <property type="match status" value="1"/>
</dbReference>
<evidence type="ECO:0000256" key="2">
    <source>
        <dbReference type="SAM" id="SignalP"/>
    </source>
</evidence>
<reference evidence="3" key="1">
    <citation type="submission" date="2020-11" db="EMBL/GenBank/DDBJ databases">
        <authorList>
            <consortium name="DOE Joint Genome Institute"/>
            <person name="Ahrendt S."/>
            <person name="Riley R."/>
            <person name="Andreopoulos W."/>
            <person name="LaButti K."/>
            <person name="Pangilinan J."/>
            <person name="Ruiz-duenas F.J."/>
            <person name="Barrasa J.M."/>
            <person name="Sanchez-Garcia M."/>
            <person name="Camarero S."/>
            <person name="Miyauchi S."/>
            <person name="Serrano A."/>
            <person name="Linde D."/>
            <person name="Babiker R."/>
            <person name="Drula E."/>
            <person name="Ayuso-Fernandez I."/>
            <person name="Pacheco R."/>
            <person name="Padilla G."/>
            <person name="Ferreira P."/>
            <person name="Barriuso J."/>
            <person name="Kellner H."/>
            <person name="Castanera R."/>
            <person name="Alfaro M."/>
            <person name="Ramirez L."/>
            <person name="Pisabarro A.G."/>
            <person name="Kuo A."/>
            <person name="Tritt A."/>
            <person name="Lipzen A."/>
            <person name="He G."/>
            <person name="Yan M."/>
            <person name="Ng V."/>
            <person name="Cullen D."/>
            <person name="Martin F."/>
            <person name="Rosso M.-N."/>
            <person name="Henrissat B."/>
            <person name="Hibbett D."/>
            <person name="Martinez A.T."/>
            <person name="Grigoriev I.V."/>
        </authorList>
    </citation>
    <scope>NUCLEOTIDE SEQUENCE</scope>
    <source>
        <strain evidence="3">AH 44721</strain>
    </source>
</reference>
<dbReference type="Gene3D" id="3.40.190.10">
    <property type="entry name" value="Periplasmic binding protein-like II"/>
    <property type="match status" value="2"/>
</dbReference>
<evidence type="ECO:0000313" key="4">
    <source>
        <dbReference type="Proteomes" id="UP000724874"/>
    </source>
</evidence>
<dbReference type="Proteomes" id="UP000724874">
    <property type="component" value="Unassembled WGS sequence"/>
</dbReference>
<comment type="caution">
    <text evidence="3">The sequence shown here is derived from an EMBL/GenBank/DDBJ whole genome shotgun (WGS) entry which is preliminary data.</text>
</comment>
<protein>
    <recommendedName>
        <fullName evidence="5">Periplasmic binding protein-like II</fullName>
    </recommendedName>
</protein>
<gene>
    <name evidence="3" type="ORF">CPB84DRAFT_1846992</name>
</gene>
<dbReference type="EMBL" id="JADNYJ010000044">
    <property type="protein sequence ID" value="KAF8901010.1"/>
    <property type="molecule type" value="Genomic_DNA"/>
</dbReference>
<sequence length="355" mass="40369">MLALFIFALISLAAASPFLDVPVENRSINEIYEAALKENKTLRVAWGGDVQASGSGIRHYFENRFPGIKLDLSLDLSKYLDAEIDRQYKKTNGLDEFADVAVLQSLHDFPRWKAEGRLLPYKVSQWNDIYSKFVDEEGAYTGLYIFSFGSTVYNPTYYRDPDAIPTTYPDFLKPQFFRRIVLTYPNDDDAILFLFTLIVQKYGWGFMDSLAKQQVTWVRGTATPSILGGDNSTTNPLSISFASSSAFASGVSSKMSQDVYMAWPQTGAIFARAQAPETAKLFMNYLMDDQWQDVVGERIFATRKSFDRFGVFKQKNMDPLKYFQFMSNRTDVESWRGQFESVVGPPQGPNPNQEF</sequence>
<accession>A0A9P5NPR3</accession>
<evidence type="ECO:0000256" key="1">
    <source>
        <dbReference type="ARBA" id="ARBA00022729"/>
    </source>
</evidence>
<proteinExistence type="predicted"/>
<organism evidence="3 4">
    <name type="scientific">Gymnopilus junonius</name>
    <name type="common">Spectacular rustgill mushroom</name>
    <name type="synonym">Gymnopilus spectabilis subsp. junonius</name>
    <dbReference type="NCBI Taxonomy" id="109634"/>
    <lineage>
        <taxon>Eukaryota</taxon>
        <taxon>Fungi</taxon>
        <taxon>Dikarya</taxon>
        <taxon>Basidiomycota</taxon>
        <taxon>Agaricomycotina</taxon>
        <taxon>Agaricomycetes</taxon>
        <taxon>Agaricomycetidae</taxon>
        <taxon>Agaricales</taxon>
        <taxon>Agaricineae</taxon>
        <taxon>Hymenogastraceae</taxon>
        <taxon>Gymnopilus</taxon>
    </lineage>
</organism>
<dbReference type="PANTHER" id="PTHR30006:SF2">
    <property type="entry name" value="ABC TRANSPORTER SUBSTRATE-BINDING PROTEIN"/>
    <property type="match status" value="1"/>
</dbReference>
<feature type="chain" id="PRO_5040140737" description="Periplasmic binding protein-like II" evidence="2">
    <location>
        <begin position="16"/>
        <end position="355"/>
    </location>
</feature>
<dbReference type="OrthoDB" id="124329at2759"/>
<keyword evidence="1 2" id="KW-0732">Signal</keyword>